<sequence>MAVLGLAAASSGTSGLNQLVYLSAQFVNVIAHLDDVATKFLILRLIHLRLPRGRSFNNRD</sequence>
<accession>A0A6G2D637</accession>
<dbReference type="Proteomes" id="UP000474228">
    <property type="component" value="Unassembled WGS sequence"/>
</dbReference>
<evidence type="ECO:0000313" key="2">
    <source>
        <dbReference type="Proteomes" id="UP000474228"/>
    </source>
</evidence>
<protein>
    <submittedName>
        <fullName evidence="1">Uncharacterized protein</fullName>
    </submittedName>
</protein>
<comment type="caution">
    <text evidence="1">The sequence shown here is derived from an EMBL/GenBank/DDBJ whole genome shotgun (WGS) entry which is preliminary data.</text>
</comment>
<name>A0A6G2D637_STREE</name>
<dbReference type="AlphaFoldDB" id="A0A6G2D637"/>
<gene>
    <name evidence="1" type="ORF">GM539_13325</name>
</gene>
<organism evidence="1 2">
    <name type="scientific">Streptococcus pneumoniae</name>
    <dbReference type="NCBI Taxonomy" id="1313"/>
    <lineage>
        <taxon>Bacteria</taxon>
        <taxon>Bacillati</taxon>
        <taxon>Bacillota</taxon>
        <taxon>Bacilli</taxon>
        <taxon>Lactobacillales</taxon>
        <taxon>Streptococcaceae</taxon>
        <taxon>Streptococcus</taxon>
    </lineage>
</organism>
<proteinExistence type="predicted"/>
<evidence type="ECO:0000313" key="1">
    <source>
        <dbReference type="EMBL" id="MTV64310.1"/>
    </source>
</evidence>
<dbReference type="EMBL" id="WNHJ01000560">
    <property type="protein sequence ID" value="MTV64310.1"/>
    <property type="molecule type" value="Genomic_DNA"/>
</dbReference>
<feature type="non-terminal residue" evidence="1">
    <location>
        <position position="60"/>
    </location>
</feature>
<reference evidence="1 2" key="1">
    <citation type="submission" date="2019-11" db="EMBL/GenBank/DDBJ databases">
        <title>Growth characteristics of pneumococcus vary with the chemical composition of the capsule and with environmental conditions.</title>
        <authorList>
            <person name="Tothpal A."/>
            <person name="Desobry K."/>
            <person name="Joshi S."/>
            <person name="Wyllie A.L."/>
            <person name="Weinberger D.M."/>
        </authorList>
    </citation>
    <scope>NUCLEOTIDE SEQUENCE [LARGE SCALE GENOMIC DNA]</scope>
    <source>
        <strain evidence="2">pnumococcus22F</strain>
    </source>
</reference>